<feature type="transmembrane region" description="Helical" evidence="7">
    <location>
        <begin position="233"/>
        <end position="251"/>
    </location>
</feature>
<feature type="transmembrane region" description="Helical" evidence="7">
    <location>
        <begin position="21"/>
        <end position="46"/>
    </location>
</feature>
<feature type="transmembrane region" description="Helical" evidence="7">
    <location>
        <begin position="358"/>
        <end position="379"/>
    </location>
</feature>
<name>A0A6L6Q669_9BURK</name>
<dbReference type="RefSeq" id="WP_155441532.1">
    <property type="nucleotide sequence ID" value="NZ_WNLA01000021.1"/>
</dbReference>
<keyword evidence="6 7" id="KW-0472">Membrane</keyword>
<feature type="transmembrane region" description="Helical" evidence="7">
    <location>
        <begin position="84"/>
        <end position="105"/>
    </location>
</feature>
<keyword evidence="4 7" id="KW-0812">Transmembrane</keyword>
<feature type="transmembrane region" description="Helical" evidence="7">
    <location>
        <begin position="263"/>
        <end position="284"/>
    </location>
</feature>
<gene>
    <name evidence="8" type="ORF">GM668_24185</name>
</gene>
<evidence type="ECO:0000256" key="1">
    <source>
        <dbReference type="ARBA" id="ARBA00004651"/>
    </source>
</evidence>
<dbReference type="OrthoDB" id="5494559at2"/>
<dbReference type="Gene3D" id="1.20.1250.20">
    <property type="entry name" value="MFS general substrate transporter like domains"/>
    <property type="match status" value="1"/>
</dbReference>
<feature type="transmembrane region" description="Helical" evidence="7">
    <location>
        <begin position="406"/>
        <end position="425"/>
    </location>
</feature>
<feature type="transmembrane region" description="Helical" evidence="7">
    <location>
        <begin position="148"/>
        <end position="174"/>
    </location>
</feature>
<dbReference type="GO" id="GO:0022857">
    <property type="term" value="F:transmembrane transporter activity"/>
    <property type="evidence" value="ECO:0007669"/>
    <property type="project" value="InterPro"/>
</dbReference>
<protein>
    <submittedName>
        <fullName evidence="8">MFS transporter</fullName>
    </submittedName>
</protein>
<dbReference type="EMBL" id="WNLA01000021">
    <property type="protein sequence ID" value="MTW05180.1"/>
    <property type="molecule type" value="Genomic_DNA"/>
</dbReference>
<evidence type="ECO:0000256" key="3">
    <source>
        <dbReference type="ARBA" id="ARBA00022475"/>
    </source>
</evidence>
<dbReference type="CDD" id="cd06173">
    <property type="entry name" value="MFS_MefA_like"/>
    <property type="match status" value="1"/>
</dbReference>
<keyword evidence="5 7" id="KW-1133">Transmembrane helix</keyword>
<dbReference type="SUPFAM" id="SSF103473">
    <property type="entry name" value="MFS general substrate transporter"/>
    <property type="match status" value="1"/>
</dbReference>
<keyword evidence="9" id="KW-1185">Reference proteome</keyword>
<sequence>MMEYASNAAGAPESRLSNSFYLIWFGQSISMAGSMLTAFAFGVWLFQSTGSVLNYVQLTLASTLPGLLLLPWSGGLADRYDKRTILVACDIAALLCTAVLCMMVWRNAFSLWQLYAVQIVLSAGLAFQGPAAYATLSQIVPKEQFGRAGGMFGAASAIAQLGAPMAAAALLGAIGLHGIIAIELVTLGIALGGLLLANIPATPKSEGKEPRDPVRDMKWAFQYLWQRPSMARIFCYCAAGAFVSGVVIVLATPMVLSAHTPGVLARVSTAGALGALLSGVLMIVWGGPRKWTPLVLAFNLVEGLAVALGGSTTSVGVLCLCAFTVMLCTSTLTACMQSMWRRKVPRDRQGNFSALQQAVSMSLVPLSAVVGGLLAHNVFEPAMRPGGWLLAMVGDWFAGGPGRGTGFLFLIFGSALALLSLVSLLDRRLYSFESEVGDAI</sequence>
<feature type="transmembrane region" description="Helical" evidence="7">
    <location>
        <begin position="291"/>
        <end position="309"/>
    </location>
</feature>
<evidence type="ECO:0000313" key="8">
    <source>
        <dbReference type="EMBL" id="MTW05180.1"/>
    </source>
</evidence>
<proteinExistence type="predicted"/>
<evidence type="ECO:0000256" key="7">
    <source>
        <dbReference type="SAM" id="Phobius"/>
    </source>
</evidence>
<dbReference type="InterPro" id="IPR036259">
    <property type="entry name" value="MFS_trans_sf"/>
</dbReference>
<dbReference type="Proteomes" id="UP000484015">
    <property type="component" value="Unassembled WGS sequence"/>
</dbReference>
<dbReference type="GO" id="GO:0005886">
    <property type="term" value="C:plasma membrane"/>
    <property type="evidence" value="ECO:0007669"/>
    <property type="project" value="UniProtKB-SubCell"/>
</dbReference>
<evidence type="ECO:0000256" key="5">
    <source>
        <dbReference type="ARBA" id="ARBA00022989"/>
    </source>
</evidence>
<evidence type="ECO:0000313" key="9">
    <source>
        <dbReference type="Proteomes" id="UP000484015"/>
    </source>
</evidence>
<dbReference type="AlphaFoldDB" id="A0A6L6Q669"/>
<comment type="subcellular location">
    <subcellularLocation>
        <location evidence="1">Cell membrane</location>
        <topology evidence="1">Multi-pass membrane protein</topology>
    </subcellularLocation>
</comment>
<feature type="transmembrane region" description="Helical" evidence="7">
    <location>
        <begin position="180"/>
        <end position="201"/>
    </location>
</feature>
<evidence type="ECO:0000256" key="2">
    <source>
        <dbReference type="ARBA" id="ARBA00022448"/>
    </source>
</evidence>
<dbReference type="PANTHER" id="PTHR43266:SF2">
    <property type="entry name" value="MAJOR FACILITATOR SUPERFAMILY (MFS) PROFILE DOMAIN-CONTAINING PROTEIN"/>
    <property type="match status" value="1"/>
</dbReference>
<dbReference type="Pfam" id="PF07690">
    <property type="entry name" value="MFS_1"/>
    <property type="match status" value="1"/>
</dbReference>
<dbReference type="InterPro" id="IPR011701">
    <property type="entry name" value="MFS"/>
</dbReference>
<evidence type="ECO:0000256" key="4">
    <source>
        <dbReference type="ARBA" id="ARBA00022692"/>
    </source>
</evidence>
<keyword evidence="3" id="KW-1003">Cell membrane</keyword>
<keyword evidence="2" id="KW-0813">Transport</keyword>
<dbReference type="PANTHER" id="PTHR43266">
    <property type="entry name" value="MACROLIDE-EFFLUX PROTEIN"/>
    <property type="match status" value="1"/>
</dbReference>
<feature type="transmembrane region" description="Helical" evidence="7">
    <location>
        <begin position="315"/>
        <end position="337"/>
    </location>
</feature>
<reference evidence="8 9" key="1">
    <citation type="submission" date="2019-11" db="EMBL/GenBank/DDBJ databases">
        <title>Type strains purchased from KCTC, JCM and DSMZ.</title>
        <authorList>
            <person name="Lu H."/>
        </authorList>
    </citation>
    <scope>NUCLEOTIDE SEQUENCE [LARGE SCALE GENOMIC DNA]</scope>
    <source>
        <strain evidence="8 9">KCTC 42409</strain>
    </source>
</reference>
<comment type="caution">
    <text evidence="8">The sequence shown here is derived from an EMBL/GenBank/DDBJ whole genome shotgun (WGS) entry which is preliminary data.</text>
</comment>
<organism evidence="8 9">
    <name type="scientific">Pseudoduganella ginsengisoli</name>
    <dbReference type="NCBI Taxonomy" id="1462440"/>
    <lineage>
        <taxon>Bacteria</taxon>
        <taxon>Pseudomonadati</taxon>
        <taxon>Pseudomonadota</taxon>
        <taxon>Betaproteobacteria</taxon>
        <taxon>Burkholderiales</taxon>
        <taxon>Oxalobacteraceae</taxon>
        <taxon>Telluria group</taxon>
        <taxon>Pseudoduganella</taxon>
    </lineage>
</organism>
<feature type="transmembrane region" description="Helical" evidence="7">
    <location>
        <begin position="111"/>
        <end position="136"/>
    </location>
</feature>
<feature type="transmembrane region" description="Helical" evidence="7">
    <location>
        <begin position="52"/>
        <end position="72"/>
    </location>
</feature>
<evidence type="ECO:0000256" key="6">
    <source>
        <dbReference type="ARBA" id="ARBA00023136"/>
    </source>
</evidence>
<accession>A0A6L6Q669</accession>